<organism evidence="3 4">
    <name type="scientific">Plesiocystis pacifica SIR-1</name>
    <dbReference type="NCBI Taxonomy" id="391625"/>
    <lineage>
        <taxon>Bacteria</taxon>
        <taxon>Pseudomonadati</taxon>
        <taxon>Myxococcota</taxon>
        <taxon>Polyangia</taxon>
        <taxon>Nannocystales</taxon>
        <taxon>Nannocystaceae</taxon>
        <taxon>Plesiocystis</taxon>
    </lineage>
</organism>
<dbReference type="InterPro" id="IPR020471">
    <property type="entry name" value="AKR"/>
</dbReference>
<dbReference type="GO" id="GO:0005829">
    <property type="term" value="C:cytosol"/>
    <property type="evidence" value="ECO:0007669"/>
    <property type="project" value="TreeGrafter"/>
</dbReference>
<proteinExistence type="predicted"/>
<evidence type="ECO:0000313" key="4">
    <source>
        <dbReference type="Proteomes" id="UP000005801"/>
    </source>
</evidence>
<dbReference type="Pfam" id="PF00248">
    <property type="entry name" value="Aldo_ket_red"/>
    <property type="match status" value="1"/>
</dbReference>
<protein>
    <submittedName>
        <fullName evidence="3">Putative aldo/keto reductase</fullName>
    </submittedName>
</protein>
<dbReference type="eggNOG" id="COG0667">
    <property type="taxonomic scope" value="Bacteria"/>
</dbReference>
<dbReference type="InterPro" id="IPR050523">
    <property type="entry name" value="AKR_Detox_Biosynth"/>
</dbReference>
<reference evidence="3 4" key="1">
    <citation type="submission" date="2007-06" db="EMBL/GenBank/DDBJ databases">
        <authorList>
            <person name="Shimkets L."/>
            <person name="Ferriera S."/>
            <person name="Johnson J."/>
            <person name="Kravitz S."/>
            <person name="Beeson K."/>
            <person name="Sutton G."/>
            <person name="Rogers Y.-H."/>
            <person name="Friedman R."/>
            <person name="Frazier M."/>
            <person name="Venter J.C."/>
        </authorList>
    </citation>
    <scope>NUCLEOTIDE SEQUENCE [LARGE SCALE GENOMIC DNA]</scope>
    <source>
        <strain evidence="3 4">SIR-1</strain>
    </source>
</reference>
<dbReference type="RefSeq" id="WP_006969485.1">
    <property type="nucleotide sequence ID" value="NZ_ABCS01000003.1"/>
</dbReference>
<evidence type="ECO:0000313" key="3">
    <source>
        <dbReference type="EMBL" id="EDM81515.1"/>
    </source>
</evidence>
<gene>
    <name evidence="3" type="ORF">PPSIR1_40030</name>
</gene>
<feature type="domain" description="NADP-dependent oxidoreductase" evidence="2">
    <location>
        <begin position="15"/>
        <end position="311"/>
    </location>
</feature>
<evidence type="ECO:0000256" key="1">
    <source>
        <dbReference type="ARBA" id="ARBA00023002"/>
    </source>
</evidence>
<comment type="caution">
    <text evidence="3">The sequence shown here is derived from an EMBL/GenBank/DDBJ whole genome shotgun (WGS) entry which is preliminary data.</text>
</comment>
<keyword evidence="1" id="KW-0560">Oxidoreductase</keyword>
<dbReference type="PANTHER" id="PTHR43364">
    <property type="entry name" value="NADH-SPECIFIC METHYLGLYOXAL REDUCTASE-RELATED"/>
    <property type="match status" value="1"/>
</dbReference>
<dbReference type="OrthoDB" id="5328358at2"/>
<dbReference type="SUPFAM" id="SSF51430">
    <property type="entry name" value="NAD(P)-linked oxidoreductase"/>
    <property type="match status" value="1"/>
</dbReference>
<dbReference type="InterPro" id="IPR023210">
    <property type="entry name" value="NADP_OxRdtase_dom"/>
</dbReference>
<dbReference type="AlphaFoldDB" id="A6FYD6"/>
<dbReference type="GO" id="GO:0016491">
    <property type="term" value="F:oxidoreductase activity"/>
    <property type="evidence" value="ECO:0007669"/>
    <property type="project" value="UniProtKB-KW"/>
</dbReference>
<dbReference type="InterPro" id="IPR036812">
    <property type="entry name" value="NAD(P)_OxRdtase_dom_sf"/>
</dbReference>
<dbReference type="Proteomes" id="UP000005801">
    <property type="component" value="Unassembled WGS sequence"/>
</dbReference>
<evidence type="ECO:0000259" key="2">
    <source>
        <dbReference type="Pfam" id="PF00248"/>
    </source>
</evidence>
<dbReference type="PANTHER" id="PTHR43364:SF4">
    <property type="entry name" value="NAD(P)-LINKED OXIDOREDUCTASE SUPERFAMILY PROTEIN"/>
    <property type="match status" value="1"/>
</dbReference>
<dbReference type="PRINTS" id="PR00069">
    <property type="entry name" value="ALDKETRDTASE"/>
</dbReference>
<keyword evidence="4" id="KW-1185">Reference proteome</keyword>
<dbReference type="CDD" id="cd19084">
    <property type="entry name" value="AKR_AKR11B1-like"/>
    <property type="match status" value="1"/>
</dbReference>
<dbReference type="Gene3D" id="3.20.20.100">
    <property type="entry name" value="NADP-dependent oxidoreductase domain"/>
    <property type="match status" value="1"/>
</dbReference>
<dbReference type="STRING" id="391625.PPSIR1_40030"/>
<name>A6FYD6_9BACT</name>
<dbReference type="EMBL" id="ABCS01000003">
    <property type="protein sequence ID" value="EDM81515.1"/>
    <property type="molecule type" value="Genomic_DNA"/>
</dbReference>
<sequence length="319" mass="35628">MKYRTLPGTDLQLSAIGMGCWAIGGKWWGKVDDRQSLAAIHAALDHGINWFDTAPLYGHGHADELLVEALGNRRHDVIIATKVGVRWRGLEGHAYSDLTPDHIIEDCEASLRRLRLDTIPLLQVHWPCERDTPLEATLEALMALRDGGKIRHFGLCNYGSQPLLQALAYAPELASLQTPYSMLRREFEYALRQVTAPDEVPRLGVLVYETLCRGLLTGKFPSLPRFPESDLRHRDDRFREPGFSRSKPLVDALRVVGNKLNVPPAALAAAWALRQPGVSVAIVGAKRPEQIADNVQALDVLFREKVWKALAPHIARVRL</sequence>
<accession>A6FYD6</accession>